<feature type="domain" description="DUF4806" evidence="2">
    <location>
        <begin position="233"/>
        <end position="317"/>
    </location>
</feature>
<accession>A0AAV2LGA9</accession>
<evidence type="ECO:0000313" key="4">
    <source>
        <dbReference type="Proteomes" id="UP001497482"/>
    </source>
</evidence>
<feature type="region of interest" description="Disordered" evidence="1">
    <location>
        <begin position="1"/>
        <end position="30"/>
    </location>
</feature>
<protein>
    <recommendedName>
        <fullName evidence="2">DUF4806 domain-containing protein</fullName>
    </recommendedName>
</protein>
<keyword evidence="4" id="KW-1185">Reference proteome</keyword>
<feature type="compositionally biased region" description="Basic and acidic residues" evidence="1">
    <location>
        <begin position="7"/>
        <end position="18"/>
    </location>
</feature>
<sequence length="369" mass="41373">MASGQIRDMDRGQKRDLASGDMGDLAPGEVRDLAPGEVRDLAPGENKLLSIAPSVWVEDGMCFWPPFQNDARIDRACRKKELPGDDWLKFDIRILKTCDQYLEVRQTLQRALTCSTSDLQSDEEHAGPRKRKRKTNHFYGDSGSESSEPEPRKEKRKAPFIPPPPPPTTQAMAKEHTPTSPLNLTFLKATQIQILGLLEAIKLQQEQLMLKVNYLQSKVCATPSQSEVNFPEAVTFPLNTLEDVERMEAWIRGTNMELKQQVIKKLSAIGGQDHKKVTWNILACIFNDSCAQKISWKGVHGKIPFKSMALKTLILEAVKRNNLCRTITDVEIFFSLAVLHIMKMEHDSSSCVLAEYLGLVSQVQAATSG</sequence>
<feature type="region of interest" description="Disordered" evidence="1">
    <location>
        <begin position="116"/>
        <end position="177"/>
    </location>
</feature>
<organism evidence="3 4">
    <name type="scientific">Knipowitschia caucasica</name>
    <name type="common">Caucasian dwarf goby</name>
    <name type="synonym">Pomatoschistus caucasicus</name>
    <dbReference type="NCBI Taxonomy" id="637954"/>
    <lineage>
        <taxon>Eukaryota</taxon>
        <taxon>Metazoa</taxon>
        <taxon>Chordata</taxon>
        <taxon>Craniata</taxon>
        <taxon>Vertebrata</taxon>
        <taxon>Euteleostomi</taxon>
        <taxon>Actinopterygii</taxon>
        <taxon>Neopterygii</taxon>
        <taxon>Teleostei</taxon>
        <taxon>Neoteleostei</taxon>
        <taxon>Acanthomorphata</taxon>
        <taxon>Gobiaria</taxon>
        <taxon>Gobiiformes</taxon>
        <taxon>Gobioidei</taxon>
        <taxon>Gobiidae</taxon>
        <taxon>Gobiinae</taxon>
        <taxon>Knipowitschia</taxon>
    </lineage>
</organism>
<gene>
    <name evidence="3" type="ORF">KC01_LOCUS29189</name>
</gene>
<evidence type="ECO:0000313" key="3">
    <source>
        <dbReference type="EMBL" id="CAL1601171.1"/>
    </source>
</evidence>
<dbReference type="PANTHER" id="PTHR34153:SF2">
    <property type="entry name" value="SI:CH211-262H13.3-RELATED"/>
    <property type="match status" value="1"/>
</dbReference>
<evidence type="ECO:0000259" key="2">
    <source>
        <dbReference type="Pfam" id="PF16064"/>
    </source>
</evidence>
<name>A0AAV2LGA9_KNICA</name>
<evidence type="ECO:0000256" key="1">
    <source>
        <dbReference type="SAM" id="MobiDB-lite"/>
    </source>
</evidence>
<dbReference type="Pfam" id="PF16064">
    <property type="entry name" value="DUF4806"/>
    <property type="match status" value="1"/>
</dbReference>
<dbReference type="Proteomes" id="UP001497482">
    <property type="component" value="Chromosome 3"/>
</dbReference>
<dbReference type="AlphaFoldDB" id="A0AAV2LGA9"/>
<reference evidence="3 4" key="1">
    <citation type="submission" date="2024-04" db="EMBL/GenBank/DDBJ databases">
        <authorList>
            <person name="Waldvogel A.-M."/>
            <person name="Schoenle A."/>
        </authorList>
    </citation>
    <scope>NUCLEOTIDE SEQUENCE [LARGE SCALE GENOMIC DNA]</scope>
</reference>
<dbReference type="EMBL" id="OZ035825">
    <property type="protein sequence ID" value="CAL1601171.1"/>
    <property type="molecule type" value="Genomic_DNA"/>
</dbReference>
<proteinExistence type="predicted"/>
<dbReference type="PANTHER" id="PTHR34153">
    <property type="entry name" value="SI:CH211-262H13.3-RELATED-RELATED"/>
    <property type="match status" value="1"/>
</dbReference>
<dbReference type="InterPro" id="IPR032071">
    <property type="entry name" value="DUF4806"/>
</dbReference>